<feature type="binding site" evidence="2">
    <location>
        <position position="26"/>
    </location>
    <ligand>
        <name>Mg(2+)</name>
        <dbReference type="ChEBI" id="CHEBI:18420"/>
        <label>4</label>
    </ligand>
</feature>
<keyword evidence="2 5" id="KW-0418">Kinase</keyword>
<comment type="pathway">
    <text evidence="2">Cofactor biosynthesis; thiamine diphosphate biosynthesis; thiamine diphosphate from thiamine phosphate: step 1/1.</text>
</comment>
<feature type="binding site" evidence="2">
    <location>
        <position position="145"/>
    </location>
    <ligand>
        <name>ATP</name>
        <dbReference type="ChEBI" id="CHEBI:30616"/>
    </ligand>
</feature>
<comment type="caution">
    <text evidence="2">Lacks conserved residue(s) required for the propagation of feature annotation.</text>
</comment>
<feature type="binding site" evidence="2">
    <location>
        <begin position="118"/>
        <end position="119"/>
    </location>
    <ligand>
        <name>ATP</name>
        <dbReference type="ChEBI" id="CHEBI:30616"/>
    </ligand>
</feature>
<sequence length="314" mass="32333">MPPEFDLIGRHFRALAGPAALNLEDDAAVLAPPRGRELVMAADTMVAGVHYLPDDPAEGVAQKLLRVNLSDLAAMGAEPLGYLLTVSAPSQTPDSWFAGFAAGLGRDQAEFGLSLLGGDTTSTPGPVTLSLTIIGHVAPGQAVRRRGARAGDEVWVTGTIGDGALGLAVSLGRLVDPSGYLRQRYCVPNPRLGLPLAGVVSSAIDVSDGLLQDLGHICRLAGCGAEIEAASVPLSPAARAAGPEWFADCLGGGDDYELLLAVPPGRGAALAESCAALGVPLTRIGRFVTGDQRVRVLDAGGQPMAIDRHGWSHF</sequence>
<keyword evidence="6" id="KW-1185">Reference proteome</keyword>
<keyword evidence="2 5" id="KW-0808">Transferase</keyword>
<name>A0A963YPU7_9PROT</name>
<dbReference type="NCBIfam" id="TIGR01379">
    <property type="entry name" value="thiL"/>
    <property type="match status" value="1"/>
</dbReference>
<dbReference type="Pfam" id="PF00586">
    <property type="entry name" value="AIRS"/>
    <property type="match status" value="1"/>
</dbReference>
<evidence type="ECO:0000256" key="1">
    <source>
        <dbReference type="ARBA" id="ARBA00022977"/>
    </source>
</evidence>
<dbReference type="AlphaFoldDB" id="A0A963YPU7"/>
<dbReference type="PIRSF" id="PIRSF005303">
    <property type="entry name" value="Thiam_monoph_kin"/>
    <property type="match status" value="1"/>
</dbReference>
<dbReference type="PANTHER" id="PTHR30270">
    <property type="entry name" value="THIAMINE-MONOPHOSPHATE KINASE"/>
    <property type="match status" value="1"/>
</dbReference>
<dbReference type="SUPFAM" id="SSF56042">
    <property type="entry name" value="PurM C-terminal domain-like"/>
    <property type="match status" value="1"/>
</dbReference>
<feature type="binding site" evidence="2">
    <location>
        <position position="71"/>
    </location>
    <ligand>
        <name>Mg(2+)</name>
        <dbReference type="ChEBI" id="CHEBI:18420"/>
        <label>4</label>
    </ligand>
</feature>
<comment type="similarity">
    <text evidence="2">Belongs to the thiamine-monophosphate kinase family.</text>
</comment>
<feature type="domain" description="PurM-like N-terminal" evidence="3">
    <location>
        <begin position="25"/>
        <end position="137"/>
    </location>
</feature>
<feature type="binding site" evidence="2">
    <location>
        <position position="71"/>
    </location>
    <ligand>
        <name>Mg(2+)</name>
        <dbReference type="ChEBI" id="CHEBI:18420"/>
        <label>3</label>
    </ligand>
</feature>
<dbReference type="GO" id="GO:0009228">
    <property type="term" value="P:thiamine biosynthetic process"/>
    <property type="evidence" value="ECO:0007669"/>
    <property type="project" value="UniProtKB-KW"/>
</dbReference>
<feature type="binding site" evidence="2">
    <location>
        <position position="119"/>
    </location>
    <ligand>
        <name>Mg(2+)</name>
        <dbReference type="ChEBI" id="CHEBI:18420"/>
        <label>1</label>
    </ligand>
</feature>
<dbReference type="Gene3D" id="3.90.650.10">
    <property type="entry name" value="PurM-like C-terminal domain"/>
    <property type="match status" value="1"/>
</dbReference>
<dbReference type="GO" id="GO:0009030">
    <property type="term" value="F:thiamine-phosphate kinase activity"/>
    <property type="evidence" value="ECO:0007669"/>
    <property type="project" value="UniProtKB-UniRule"/>
</dbReference>
<evidence type="ECO:0000256" key="2">
    <source>
        <dbReference type="HAMAP-Rule" id="MF_02128"/>
    </source>
</evidence>
<dbReference type="CDD" id="cd02194">
    <property type="entry name" value="ThiL"/>
    <property type="match status" value="1"/>
</dbReference>
<evidence type="ECO:0000313" key="6">
    <source>
        <dbReference type="Proteomes" id="UP000708298"/>
    </source>
</evidence>
<dbReference type="GO" id="GO:0000287">
    <property type="term" value="F:magnesium ion binding"/>
    <property type="evidence" value="ECO:0007669"/>
    <property type="project" value="UniProtKB-UniRule"/>
</dbReference>
<gene>
    <name evidence="2 5" type="primary">thiL</name>
    <name evidence="5" type="ORF">ASILVAE211_04345</name>
</gene>
<accession>A0A963YPU7</accession>
<protein>
    <recommendedName>
        <fullName evidence="2">Thiamine-monophosphate kinase</fullName>
        <shortName evidence="2">TMP kinase</shortName>
        <shortName evidence="2">Thiamine-phosphate kinase</shortName>
        <ecNumber evidence="2">2.7.4.16</ecNumber>
    </recommendedName>
</protein>
<feature type="binding site" evidence="2">
    <location>
        <position position="311"/>
    </location>
    <ligand>
        <name>substrate</name>
    </ligand>
</feature>
<dbReference type="InterPro" id="IPR006283">
    <property type="entry name" value="ThiL-like"/>
</dbReference>
<feature type="binding site" evidence="2">
    <location>
        <position position="26"/>
    </location>
    <ligand>
        <name>Mg(2+)</name>
        <dbReference type="ChEBI" id="CHEBI:18420"/>
        <label>3</label>
    </ligand>
</feature>
<keyword evidence="2" id="KW-0067">ATP-binding</keyword>
<feature type="binding site" evidence="2">
    <location>
        <position position="43"/>
    </location>
    <ligand>
        <name>Mg(2+)</name>
        <dbReference type="ChEBI" id="CHEBI:18420"/>
        <label>2</label>
    </ligand>
</feature>
<dbReference type="InterPro" id="IPR036676">
    <property type="entry name" value="PurM-like_C_sf"/>
</dbReference>
<dbReference type="InterPro" id="IPR010918">
    <property type="entry name" value="PurM-like_C_dom"/>
</dbReference>
<reference evidence="5" key="2">
    <citation type="submission" date="2021-01" db="EMBL/GenBank/DDBJ databases">
        <authorList>
            <person name="Mieszkin S."/>
            <person name="Pouder E."/>
            <person name="Alain K."/>
        </authorList>
    </citation>
    <scope>NUCLEOTIDE SEQUENCE</scope>
    <source>
        <strain evidence="5">HW T2.11</strain>
    </source>
</reference>
<dbReference type="Pfam" id="PF02769">
    <property type="entry name" value="AIRS_C"/>
    <property type="match status" value="1"/>
</dbReference>
<dbReference type="SUPFAM" id="SSF55326">
    <property type="entry name" value="PurM N-terminal domain-like"/>
    <property type="match status" value="1"/>
</dbReference>
<keyword evidence="1 2" id="KW-0784">Thiamine biosynthesis</keyword>
<comment type="caution">
    <text evidence="5">The sequence shown here is derived from an EMBL/GenBank/DDBJ whole genome shotgun (WGS) entry which is preliminary data.</text>
</comment>
<comment type="catalytic activity">
    <reaction evidence="2">
        <text>thiamine phosphate + ATP = thiamine diphosphate + ADP</text>
        <dbReference type="Rhea" id="RHEA:15913"/>
        <dbReference type="ChEBI" id="CHEBI:30616"/>
        <dbReference type="ChEBI" id="CHEBI:37575"/>
        <dbReference type="ChEBI" id="CHEBI:58937"/>
        <dbReference type="ChEBI" id="CHEBI:456216"/>
        <dbReference type="EC" id="2.7.4.16"/>
    </reaction>
</comment>
<feature type="binding site" evidence="2">
    <location>
        <position position="71"/>
    </location>
    <ligand>
        <name>Mg(2+)</name>
        <dbReference type="ChEBI" id="CHEBI:18420"/>
        <label>2</label>
    </ligand>
</feature>
<dbReference type="GO" id="GO:0005524">
    <property type="term" value="F:ATP binding"/>
    <property type="evidence" value="ECO:0007669"/>
    <property type="project" value="UniProtKB-UniRule"/>
</dbReference>
<evidence type="ECO:0000313" key="5">
    <source>
        <dbReference type="EMBL" id="MCB8874404.1"/>
    </source>
</evidence>
<dbReference type="HAMAP" id="MF_02128">
    <property type="entry name" value="TMP_kinase"/>
    <property type="match status" value="1"/>
</dbReference>
<feature type="domain" description="PurM-like C-terminal" evidence="4">
    <location>
        <begin position="149"/>
        <end position="291"/>
    </location>
</feature>
<dbReference type="EMBL" id="JAESVB010000001">
    <property type="protein sequence ID" value="MCB8874404.1"/>
    <property type="molecule type" value="Genomic_DNA"/>
</dbReference>
<reference evidence="5" key="1">
    <citation type="journal article" date="2021" name="Microorganisms">
        <title>Acidisoma silvae sp. nov. and Acidisomacellulosilytica sp. nov., Two Acidophilic Bacteria Isolated from Decaying Wood, Hydrolyzing Cellulose and Producing Poly-3-hydroxybutyrate.</title>
        <authorList>
            <person name="Mieszkin S."/>
            <person name="Pouder E."/>
            <person name="Uroz S."/>
            <person name="Simon-Colin C."/>
            <person name="Alain K."/>
        </authorList>
    </citation>
    <scope>NUCLEOTIDE SEQUENCE</scope>
    <source>
        <strain evidence="5">HW T2.11</strain>
    </source>
</reference>
<comment type="miscellaneous">
    <text evidence="2">Reaction mechanism of ThiL seems to utilize a direct, inline transfer of the gamma-phosphate of ATP to TMP rather than a phosphorylated enzyme intermediate.</text>
</comment>
<organism evidence="5 6">
    <name type="scientific">Acidisoma silvae</name>
    <dbReference type="NCBI Taxonomy" id="2802396"/>
    <lineage>
        <taxon>Bacteria</taxon>
        <taxon>Pseudomonadati</taxon>
        <taxon>Pseudomonadota</taxon>
        <taxon>Alphaproteobacteria</taxon>
        <taxon>Acetobacterales</taxon>
        <taxon>Acidocellaceae</taxon>
        <taxon>Acidisoma</taxon>
    </lineage>
</organism>
<dbReference type="EC" id="2.7.4.16" evidence="2"/>
<keyword evidence="2" id="KW-0460">Magnesium</keyword>
<dbReference type="InterPro" id="IPR016188">
    <property type="entry name" value="PurM-like_N"/>
</dbReference>
<dbReference type="InterPro" id="IPR036921">
    <property type="entry name" value="PurM-like_N_sf"/>
</dbReference>
<dbReference type="PANTHER" id="PTHR30270:SF0">
    <property type="entry name" value="THIAMINE-MONOPHOSPHATE KINASE"/>
    <property type="match status" value="1"/>
</dbReference>
<evidence type="ECO:0000259" key="3">
    <source>
        <dbReference type="Pfam" id="PF00586"/>
    </source>
</evidence>
<keyword evidence="2" id="KW-0547">Nucleotide-binding</keyword>
<feature type="binding site" evidence="2">
    <location>
        <position position="205"/>
    </location>
    <ligand>
        <name>Mg(2+)</name>
        <dbReference type="ChEBI" id="CHEBI:18420"/>
        <label>3</label>
    </ligand>
</feature>
<feature type="binding site" evidence="2">
    <location>
        <position position="50"/>
    </location>
    <ligand>
        <name>substrate</name>
    </ligand>
</feature>
<feature type="binding site" evidence="2">
    <location>
        <position position="43"/>
    </location>
    <ligand>
        <name>Mg(2+)</name>
        <dbReference type="ChEBI" id="CHEBI:18420"/>
        <label>1</label>
    </ligand>
</feature>
<feature type="binding site" evidence="2">
    <location>
        <position position="254"/>
    </location>
    <ligand>
        <name>substrate</name>
    </ligand>
</feature>
<keyword evidence="2" id="KW-0479">Metal-binding</keyword>
<evidence type="ECO:0000259" key="4">
    <source>
        <dbReference type="Pfam" id="PF02769"/>
    </source>
</evidence>
<feature type="binding site" evidence="2">
    <location>
        <position position="207"/>
    </location>
    <ligand>
        <name>ATP</name>
        <dbReference type="ChEBI" id="CHEBI:30616"/>
    </ligand>
</feature>
<dbReference type="GO" id="GO:0009229">
    <property type="term" value="P:thiamine diphosphate biosynthetic process"/>
    <property type="evidence" value="ECO:0007669"/>
    <property type="project" value="UniProtKB-UniRule"/>
</dbReference>
<feature type="binding site" evidence="2">
    <location>
        <position position="208"/>
    </location>
    <ligand>
        <name>Mg(2+)</name>
        <dbReference type="ChEBI" id="CHEBI:18420"/>
        <label>5</label>
    </ligand>
</feature>
<proteinExistence type="inferred from homology"/>
<dbReference type="Proteomes" id="UP000708298">
    <property type="component" value="Unassembled WGS sequence"/>
</dbReference>
<comment type="function">
    <text evidence="2">Catalyzes the ATP-dependent phosphorylation of thiamine-monophosphate (TMP) to form thiamine-pyrophosphate (TPP), the active form of vitamin B1.</text>
</comment>
<dbReference type="Gene3D" id="3.30.1330.10">
    <property type="entry name" value="PurM-like, N-terminal domain"/>
    <property type="match status" value="1"/>
</dbReference>